<name>A0A319BY64_9EURO</name>
<dbReference type="RefSeq" id="XP_025487865.1">
    <property type="nucleotide sequence ID" value="XM_025640231.1"/>
</dbReference>
<dbReference type="OrthoDB" id="5275938at2759"/>
<gene>
    <name evidence="1" type="ORF">BO82DRAFT_423235</name>
</gene>
<evidence type="ECO:0000313" key="1">
    <source>
        <dbReference type="EMBL" id="PYH77665.1"/>
    </source>
</evidence>
<proteinExistence type="predicted"/>
<dbReference type="STRING" id="1448315.A0A319BY64"/>
<reference evidence="1 2" key="1">
    <citation type="submission" date="2016-12" db="EMBL/GenBank/DDBJ databases">
        <title>The genomes of Aspergillus section Nigri reveals drivers in fungal speciation.</title>
        <authorList>
            <consortium name="DOE Joint Genome Institute"/>
            <person name="Vesth T.C."/>
            <person name="Nybo J."/>
            <person name="Theobald S."/>
            <person name="Brandl J."/>
            <person name="Frisvad J.C."/>
            <person name="Nielsen K.F."/>
            <person name="Lyhne E.K."/>
            <person name="Kogle M.E."/>
            <person name="Kuo A."/>
            <person name="Riley R."/>
            <person name="Clum A."/>
            <person name="Nolan M."/>
            <person name="Lipzen A."/>
            <person name="Salamov A."/>
            <person name="Henrissat B."/>
            <person name="Wiebenga A."/>
            <person name="De Vries R.P."/>
            <person name="Grigoriev I.V."/>
            <person name="Mortensen U.H."/>
            <person name="Andersen M.R."/>
            <person name="Baker S.E."/>
        </authorList>
    </citation>
    <scope>NUCLEOTIDE SEQUENCE [LARGE SCALE GENOMIC DNA]</scope>
    <source>
        <strain evidence="1 2">CBS 121591</strain>
    </source>
</reference>
<feature type="non-terminal residue" evidence="1">
    <location>
        <position position="157"/>
    </location>
</feature>
<dbReference type="EMBL" id="KZ821738">
    <property type="protein sequence ID" value="PYH77665.1"/>
    <property type="molecule type" value="Genomic_DNA"/>
</dbReference>
<sequence>MFIAWAFRHHGLFRLVTEIALRESTEPIRTKGLAFPAGLINLINKTRQFRIEEILISVYECMEHLLDHESYCSDCDQLMVRTLIWQLKPRKLFPPPQAPDKGLSLNAVLKTVNESKESRCKELVHGRVGCSGTKCWLIPETRTLLRRINAEIVGLRL</sequence>
<dbReference type="VEuPathDB" id="FungiDB:BO82DRAFT_423235"/>
<keyword evidence="2" id="KW-1185">Reference proteome</keyword>
<dbReference type="Proteomes" id="UP000248340">
    <property type="component" value="Unassembled WGS sequence"/>
</dbReference>
<accession>A0A319BY64</accession>
<organism evidence="1 2">
    <name type="scientific">Aspergillus uvarum CBS 121591</name>
    <dbReference type="NCBI Taxonomy" id="1448315"/>
    <lineage>
        <taxon>Eukaryota</taxon>
        <taxon>Fungi</taxon>
        <taxon>Dikarya</taxon>
        <taxon>Ascomycota</taxon>
        <taxon>Pezizomycotina</taxon>
        <taxon>Eurotiomycetes</taxon>
        <taxon>Eurotiomycetidae</taxon>
        <taxon>Eurotiales</taxon>
        <taxon>Aspergillaceae</taxon>
        <taxon>Aspergillus</taxon>
        <taxon>Aspergillus subgen. Circumdati</taxon>
    </lineage>
</organism>
<dbReference type="GeneID" id="37142973"/>
<dbReference type="AlphaFoldDB" id="A0A319BY64"/>
<protein>
    <submittedName>
        <fullName evidence="1">Uncharacterized protein</fullName>
    </submittedName>
</protein>
<evidence type="ECO:0000313" key="2">
    <source>
        <dbReference type="Proteomes" id="UP000248340"/>
    </source>
</evidence>